<evidence type="ECO:0000256" key="5">
    <source>
        <dbReference type="HAMAP-Rule" id="MF_00402"/>
    </source>
</evidence>
<accession>A0ABV6YZJ4</accession>
<dbReference type="InterPro" id="IPR018257">
    <property type="entry name" value="Ribosomal_bL19_CS"/>
</dbReference>
<evidence type="ECO:0000256" key="6">
    <source>
        <dbReference type="RuleBase" id="RU000559"/>
    </source>
</evidence>
<dbReference type="Pfam" id="PF01245">
    <property type="entry name" value="Ribosomal_L19"/>
    <property type="match status" value="1"/>
</dbReference>
<dbReference type="Gene3D" id="2.30.30.790">
    <property type="match status" value="1"/>
</dbReference>
<organism evidence="7 8">
    <name type="scientific">candidate division CSSED10-310 bacterium</name>
    <dbReference type="NCBI Taxonomy" id="2855610"/>
    <lineage>
        <taxon>Bacteria</taxon>
        <taxon>Bacteria division CSSED10-310</taxon>
    </lineage>
</organism>
<dbReference type="PANTHER" id="PTHR15680:SF9">
    <property type="entry name" value="LARGE RIBOSOMAL SUBUNIT PROTEIN BL19M"/>
    <property type="match status" value="1"/>
</dbReference>
<dbReference type="InterPro" id="IPR001857">
    <property type="entry name" value="Ribosomal_bL19"/>
</dbReference>
<evidence type="ECO:0000256" key="2">
    <source>
        <dbReference type="ARBA" id="ARBA00022980"/>
    </source>
</evidence>
<dbReference type="PIRSF" id="PIRSF002191">
    <property type="entry name" value="Ribosomal_L19"/>
    <property type="match status" value="1"/>
</dbReference>
<keyword evidence="2 5" id="KW-0689">Ribosomal protein</keyword>
<dbReference type="GO" id="GO:0005840">
    <property type="term" value="C:ribosome"/>
    <property type="evidence" value="ECO:0007669"/>
    <property type="project" value="UniProtKB-KW"/>
</dbReference>
<evidence type="ECO:0000256" key="3">
    <source>
        <dbReference type="ARBA" id="ARBA00023274"/>
    </source>
</evidence>
<reference evidence="7 8" key="1">
    <citation type="submission" date="2024-09" db="EMBL/GenBank/DDBJ databases">
        <title>Laminarin stimulates single cell rates of sulfate reduction while oxygen inhibits transcriptomic activity in coastal marine sediment.</title>
        <authorList>
            <person name="Lindsay M."/>
            <person name="Orcutt B."/>
            <person name="Emerson D."/>
            <person name="Stepanauskas R."/>
            <person name="D'Angelo T."/>
        </authorList>
    </citation>
    <scope>NUCLEOTIDE SEQUENCE [LARGE SCALE GENOMIC DNA]</scope>
    <source>
        <strain evidence="7">SAG AM-311-K15</strain>
    </source>
</reference>
<comment type="similarity">
    <text evidence="1 5 6">Belongs to the bacterial ribosomal protein bL19 family.</text>
</comment>
<name>A0ABV6YZJ4_UNCC1</name>
<comment type="caution">
    <text evidence="7">The sequence shown here is derived from an EMBL/GenBank/DDBJ whole genome shotgun (WGS) entry which is preliminary data.</text>
</comment>
<proteinExistence type="inferred from homology"/>
<keyword evidence="3 5" id="KW-0687">Ribonucleoprotein</keyword>
<evidence type="ECO:0000256" key="1">
    <source>
        <dbReference type="ARBA" id="ARBA00005781"/>
    </source>
</evidence>
<comment type="function">
    <text evidence="5 6">This protein is located at the 30S-50S ribosomal subunit interface and may play a role in the structure and function of the aminoacyl-tRNA binding site.</text>
</comment>
<protein>
    <recommendedName>
        <fullName evidence="4 5">Large ribosomal subunit protein bL19</fullName>
    </recommendedName>
</protein>
<evidence type="ECO:0000256" key="4">
    <source>
        <dbReference type="ARBA" id="ARBA00035171"/>
    </source>
</evidence>
<sequence length="121" mass="14310">MLEILEIEKSQLKTDLPRFKPGDRVRVHVVVRESGKERIQVFEGDVIRMTGNRNRATFTVRKFSYGVGVERVFPFHSPNVKKIDVVRFGKVRRAKLYYLRKRRGKAAKIKEKKRVLRVDKK</sequence>
<dbReference type="InterPro" id="IPR038657">
    <property type="entry name" value="Ribosomal_bL19_sf"/>
</dbReference>
<keyword evidence="8" id="KW-1185">Reference proteome</keyword>
<dbReference type="PANTHER" id="PTHR15680">
    <property type="entry name" value="RIBOSOMAL PROTEIN L19"/>
    <property type="match status" value="1"/>
</dbReference>
<evidence type="ECO:0000313" key="8">
    <source>
        <dbReference type="Proteomes" id="UP001594351"/>
    </source>
</evidence>
<gene>
    <name evidence="5 7" type="primary">rplS</name>
    <name evidence="7" type="ORF">ACFL27_14945</name>
</gene>
<dbReference type="Proteomes" id="UP001594351">
    <property type="component" value="Unassembled WGS sequence"/>
</dbReference>
<dbReference type="PROSITE" id="PS01015">
    <property type="entry name" value="RIBOSOMAL_L19"/>
    <property type="match status" value="1"/>
</dbReference>
<dbReference type="NCBIfam" id="TIGR01024">
    <property type="entry name" value="rplS_bact"/>
    <property type="match status" value="1"/>
</dbReference>
<dbReference type="InterPro" id="IPR008991">
    <property type="entry name" value="Translation_prot_SH3-like_sf"/>
</dbReference>
<dbReference type="SUPFAM" id="SSF50104">
    <property type="entry name" value="Translation proteins SH3-like domain"/>
    <property type="match status" value="1"/>
</dbReference>
<evidence type="ECO:0000313" key="7">
    <source>
        <dbReference type="EMBL" id="MFC1851491.1"/>
    </source>
</evidence>
<dbReference type="HAMAP" id="MF_00402">
    <property type="entry name" value="Ribosomal_bL19"/>
    <property type="match status" value="1"/>
</dbReference>
<dbReference type="PRINTS" id="PR00061">
    <property type="entry name" value="RIBOSOMALL19"/>
</dbReference>
<dbReference type="EMBL" id="JBHPBY010000193">
    <property type="protein sequence ID" value="MFC1851491.1"/>
    <property type="molecule type" value="Genomic_DNA"/>
</dbReference>